<sequence length="81" mass="9167">MTIVDKGNKYRNIKGLNTMVTAQIFGLVLTACIINNSGDVECEDHILDIAFRESVCYTQLEKEIPNLLELESLKCIILDDY</sequence>
<dbReference type="EMBL" id="MK804893">
    <property type="protein sequence ID" value="QDB73926.1"/>
    <property type="molecule type" value="Genomic_DNA"/>
</dbReference>
<gene>
    <name evidence="1" type="ORF">2L372D_012</name>
</gene>
<dbReference type="Proteomes" id="UP000316128">
    <property type="component" value="Segment"/>
</dbReference>
<protein>
    <submittedName>
        <fullName evidence="1">Uncharacterized protein</fullName>
    </submittedName>
</protein>
<dbReference type="PROSITE" id="PS51257">
    <property type="entry name" value="PROKAR_LIPOPROTEIN"/>
    <property type="match status" value="1"/>
</dbReference>
<keyword evidence="2" id="KW-1185">Reference proteome</keyword>
<organism evidence="1 2">
    <name type="scientific">Aeromonas phage 2L372D</name>
    <dbReference type="NCBI Taxonomy" id="2588097"/>
    <lineage>
        <taxon>Viruses</taxon>
        <taxon>Duplodnaviria</taxon>
        <taxon>Heunggongvirae</taxon>
        <taxon>Uroviricota</taxon>
        <taxon>Caudoviricetes</taxon>
        <taxon>Plateaulakevirus</taxon>
        <taxon>Plateaulakevirus pv2L372D</taxon>
    </lineage>
</organism>
<proteinExistence type="predicted"/>
<name>A0A4Y5TZ46_9CAUD</name>
<evidence type="ECO:0000313" key="2">
    <source>
        <dbReference type="Proteomes" id="UP000316128"/>
    </source>
</evidence>
<evidence type="ECO:0000313" key="1">
    <source>
        <dbReference type="EMBL" id="QDB73926.1"/>
    </source>
</evidence>
<accession>A0A4Y5TZ46</accession>
<reference evidence="1 2" key="1">
    <citation type="submission" date="2019-04" db="EMBL/GenBank/DDBJ databases">
        <title>Nine Novel Phages from a Plateau Lake in Southwest China Provide Insights into Aeromonas Phage Diversity.</title>
        <authorList>
            <person name="Xiao W."/>
            <person name="Bai M."/>
            <person name="Wang Y."/>
            <person name="Cui X."/>
        </authorList>
    </citation>
    <scope>NUCLEOTIDE SEQUENCE [LARGE SCALE GENOMIC DNA]</scope>
</reference>